<feature type="compositionally biased region" description="Low complexity" evidence="7">
    <location>
        <begin position="275"/>
        <end position="286"/>
    </location>
</feature>
<dbReference type="Pfam" id="PF00318">
    <property type="entry name" value="Ribosomal_S2"/>
    <property type="match status" value="1"/>
</dbReference>
<gene>
    <name evidence="5 8" type="primary">rpsB</name>
    <name evidence="8" type="ORF">MOZ60_08910</name>
</gene>
<accession>A0AB35U7Z7</accession>
<evidence type="ECO:0000256" key="3">
    <source>
        <dbReference type="ARBA" id="ARBA00023274"/>
    </source>
</evidence>
<proteinExistence type="inferred from homology"/>
<dbReference type="CDD" id="cd01425">
    <property type="entry name" value="RPS2"/>
    <property type="match status" value="1"/>
</dbReference>
<keyword evidence="9" id="KW-1185">Reference proteome</keyword>
<dbReference type="EMBL" id="JALBUR010000026">
    <property type="protein sequence ID" value="MDX8420212.1"/>
    <property type="molecule type" value="Genomic_DNA"/>
</dbReference>
<dbReference type="GO" id="GO:0003735">
    <property type="term" value="F:structural constituent of ribosome"/>
    <property type="evidence" value="ECO:0007669"/>
    <property type="project" value="InterPro"/>
</dbReference>
<evidence type="ECO:0000256" key="6">
    <source>
        <dbReference type="RuleBase" id="RU003631"/>
    </source>
</evidence>
<dbReference type="RefSeq" id="WP_108775888.1">
    <property type="nucleotide sequence ID" value="NZ_JALBUR010000026.1"/>
</dbReference>
<dbReference type="FunFam" id="1.10.287.610:FF:000001">
    <property type="entry name" value="30S ribosomal protein S2"/>
    <property type="match status" value="1"/>
</dbReference>
<dbReference type="InterPro" id="IPR023591">
    <property type="entry name" value="Ribosomal_uS2_flav_dom_sf"/>
</dbReference>
<feature type="region of interest" description="Disordered" evidence="7">
    <location>
        <begin position="272"/>
        <end position="320"/>
    </location>
</feature>
<evidence type="ECO:0000256" key="5">
    <source>
        <dbReference type="HAMAP-Rule" id="MF_00291"/>
    </source>
</evidence>
<dbReference type="PRINTS" id="PR00395">
    <property type="entry name" value="RIBOSOMALS2"/>
</dbReference>
<dbReference type="PANTHER" id="PTHR12534:SF0">
    <property type="entry name" value="SMALL RIBOSOMAL SUBUNIT PROTEIN US2M"/>
    <property type="match status" value="1"/>
</dbReference>
<dbReference type="InterPro" id="IPR005706">
    <property type="entry name" value="Ribosomal_uS2_bac/mit/plastid"/>
</dbReference>
<evidence type="ECO:0000256" key="1">
    <source>
        <dbReference type="ARBA" id="ARBA00006242"/>
    </source>
</evidence>
<evidence type="ECO:0000313" key="9">
    <source>
        <dbReference type="Proteomes" id="UP001286174"/>
    </source>
</evidence>
<dbReference type="AlphaFoldDB" id="A0AB35U7Z7"/>
<keyword evidence="3 5" id="KW-0687">Ribonucleoprotein</keyword>
<dbReference type="InterPro" id="IPR018130">
    <property type="entry name" value="Ribosomal_uS2_CS"/>
</dbReference>
<sequence length="320" mass="36196">MTVVSMRKMLENGVHFGHQTRKWNPKMKQYIYTAKNNVYIIDLAKTQEQLDKAYAALKKITEDGGKVLFVGTKKQAQATVLEEAIRSGSFYVNQRWLGGTLTNFRTIQKSIKKLTDIEEMETSGTIEHYTKKEQALLLKQKDKLENYLGGIKEMKKLPDALFIVDPLQEHNAVEEARKLNIPVFALIDTNADPTKVTYPIPANDDAVRSIKLMVSVIADAIVEAKGGVLEVAHQEEEGEDITMKDVIINVEQQAAEYERKRRQRFEERRAQMAAGNGRNGRFSNGNGERRVFRRDSRNTNAAAPAAKPAVKSEETVKEDK</sequence>
<dbReference type="Gene3D" id="1.10.287.610">
    <property type="entry name" value="Helix hairpin bin"/>
    <property type="match status" value="1"/>
</dbReference>
<evidence type="ECO:0000256" key="4">
    <source>
        <dbReference type="ARBA" id="ARBA00035256"/>
    </source>
</evidence>
<keyword evidence="2 5" id="KW-0689">Ribosomal protein</keyword>
<evidence type="ECO:0000256" key="2">
    <source>
        <dbReference type="ARBA" id="ARBA00022980"/>
    </source>
</evidence>
<reference evidence="8 9" key="1">
    <citation type="submission" date="2022-03" db="EMBL/GenBank/DDBJ databases">
        <title>Novel taxa within the pig intestine.</title>
        <authorList>
            <person name="Wylensek D."/>
            <person name="Bishof K."/>
            <person name="Afrizal A."/>
            <person name="Clavel T."/>
        </authorList>
    </citation>
    <scope>NUCLEOTIDE SEQUENCE [LARGE SCALE GENOMIC DNA]</scope>
    <source>
        <strain evidence="8 9">CLA-KB-P133</strain>
    </source>
</reference>
<dbReference type="PANTHER" id="PTHR12534">
    <property type="entry name" value="30S RIBOSOMAL PROTEIN S2 PROKARYOTIC AND ORGANELLAR"/>
    <property type="match status" value="1"/>
</dbReference>
<dbReference type="InterPro" id="IPR001865">
    <property type="entry name" value="Ribosomal_uS2"/>
</dbReference>
<dbReference type="GO" id="GO:0022627">
    <property type="term" value="C:cytosolic small ribosomal subunit"/>
    <property type="evidence" value="ECO:0007669"/>
    <property type="project" value="TreeGrafter"/>
</dbReference>
<evidence type="ECO:0000256" key="7">
    <source>
        <dbReference type="SAM" id="MobiDB-lite"/>
    </source>
</evidence>
<dbReference type="Proteomes" id="UP001286174">
    <property type="component" value="Unassembled WGS sequence"/>
</dbReference>
<dbReference type="GO" id="GO:0006412">
    <property type="term" value="P:translation"/>
    <property type="evidence" value="ECO:0007669"/>
    <property type="project" value="UniProtKB-UniRule"/>
</dbReference>
<dbReference type="Gene3D" id="3.40.50.10490">
    <property type="entry name" value="Glucose-6-phosphate isomerase like protein, domain 1"/>
    <property type="match status" value="1"/>
</dbReference>
<organism evidence="8 9">
    <name type="scientific">Grylomicrobium aquisgranensis</name>
    <dbReference type="NCBI Taxonomy" id="2926318"/>
    <lineage>
        <taxon>Bacteria</taxon>
        <taxon>Bacillati</taxon>
        <taxon>Bacillota</taxon>
        <taxon>Erysipelotrichia</taxon>
        <taxon>Erysipelotrichales</taxon>
        <taxon>Erysipelotrichaceae</taxon>
        <taxon>Grylomicrobium</taxon>
    </lineage>
</organism>
<name>A0AB35U7Z7_9FIRM</name>
<dbReference type="HAMAP" id="MF_00291_B">
    <property type="entry name" value="Ribosomal_uS2_B"/>
    <property type="match status" value="1"/>
</dbReference>
<feature type="compositionally biased region" description="Basic and acidic residues" evidence="7">
    <location>
        <begin position="310"/>
        <end position="320"/>
    </location>
</feature>
<dbReference type="SUPFAM" id="SSF52313">
    <property type="entry name" value="Ribosomal protein S2"/>
    <property type="match status" value="1"/>
</dbReference>
<comment type="caution">
    <text evidence="8">The sequence shown here is derived from an EMBL/GenBank/DDBJ whole genome shotgun (WGS) entry which is preliminary data.</text>
</comment>
<dbReference type="NCBIfam" id="TIGR01011">
    <property type="entry name" value="rpsB_bact"/>
    <property type="match status" value="1"/>
</dbReference>
<dbReference type="PROSITE" id="PS00963">
    <property type="entry name" value="RIBOSOMAL_S2_2"/>
    <property type="match status" value="1"/>
</dbReference>
<comment type="similarity">
    <text evidence="1 5 6">Belongs to the universal ribosomal protein uS2 family.</text>
</comment>
<feature type="compositionally biased region" description="Basic and acidic residues" evidence="7">
    <location>
        <begin position="287"/>
        <end position="297"/>
    </location>
</feature>
<evidence type="ECO:0000313" key="8">
    <source>
        <dbReference type="EMBL" id="MDX8420212.1"/>
    </source>
</evidence>
<protein>
    <recommendedName>
        <fullName evidence="4 5">Small ribosomal subunit protein uS2</fullName>
    </recommendedName>
</protein>